<gene>
    <name evidence="2" type="ordered locus">Pisl_0049</name>
</gene>
<feature type="domain" description="HEPN" evidence="1">
    <location>
        <begin position="4"/>
        <end position="83"/>
    </location>
</feature>
<dbReference type="Proteomes" id="UP000002595">
    <property type="component" value="Chromosome"/>
</dbReference>
<proteinExistence type="predicted"/>
<organism evidence="2 3">
    <name type="scientific">Pyrobaculum islandicum (strain DSM 4184 / JCM 9189 / GEO3)</name>
    <dbReference type="NCBI Taxonomy" id="384616"/>
    <lineage>
        <taxon>Archaea</taxon>
        <taxon>Thermoproteota</taxon>
        <taxon>Thermoprotei</taxon>
        <taxon>Thermoproteales</taxon>
        <taxon>Thermoproteaceae</taxon>
        <taxon>Pyrobaculum</taxon>
    </lineage>
</organism>
<dbReference type="EMBL" id="CP000504">
    <property type="protein sequence ID" value="ABL87233.1"/>
    <property type="molecule type" value="Genomic_DNA"/>
</dbReference>
<dbReference type="Pfam" id="PF05168">
    <property type="entry name" value="HEPN"/>
    <property type="match status" value="1"/>
</dbReference>
<evidence type="ECO:0000313" key="3">
    <source>
        <dbReference type="Proteomes" id="UP000002595"/>
    </source>
</evidence>
<dbReference type="STRING" id="384616.Pisl_0049"/>
<keyword evidence="3" id="KW-1185">Reference proteome</keyword>
<dbReference type="RefSeq" id="WP_011761810.1">
    <property type="nucleotide sequence ID" value="NC_008701.1"/>
</dbReference>
<dbReference type="GeneID" id="4616790"/>
<dbReference type="eggNOG" id="arCOG01194">
    <property type="taxonomic scope" value="Archaea"/>
</dbReference>
<dbReference type="OrthoDB" id="28418at2157"/>
<name>A1RQK1_PYRIL</name>
<evidence type="ECO:0000259" key="1">
    <source>
        <dbReference type="Pfam" id="PF05168"/>
    </source>
</evidence>
<dbReference type="KEGG" id="pis:Pisl_0049"/>
<dbReference type="InterPro" id="IPR007842">
    <property type="entry name" value="HEPN_dom"/>
</dbReference>
<dbReference type="AlphaFoldDB" id="A1RQK1"/>
<accession>A1RQK1</accession>
<protein>
    <recommendedName>
        <fullName evidence="1">HEPN domain-containing protein</fullName>
    </recommendedName>
</protein>
<evidence type="ECO:0000313" key="2">
    <source>
        <dbReference type="EMBL" id="ABL87233.1"/>
    </source>
</evidence>
<sequence>MHIKWLERHTRHFQQALAAFETGDEAAACYNAYVSIEALIKGALGFDPYGEVHNVKRLPALVREAFRGQPPRDVEKCAYCLERQAFSGDGATCIKCAELISEAIYQLLGRG</sequence>
<dbReference type="HOGENOM" id="CLU_2079505_0_0_2"/>
<reference evidence="2" key="1">
    <citation type="submission" date="2006-12" db="EMBL/GenBank/DDBJ databases">
        <title>Complete sequence of Pyrobaculum islandicum DSM 4184.</title>
        <authorList>
            <person name="Copeland A."/>
            <person name="Lucas S."/>
            <person name="Lapidus A."/>
            <person name="Barry K."/>
            <person name="Detter J.C."/>
            <person name="Glavina del Rio T."/>
            <person name="Dalin E."/>
            <person name="Tice H."/>
            <person name="Pitluck S."/>
            <person name="Meincke L."/>
            <person name="Brettin T."/>
            <person name="Bruce D."/>
            <person name="Han C."/>
            <person name="Tapia R."/>
            <person name="Gilna P."/>
            <person name="Schmutz J."/>
            <person name="Larimer F."/>
            <person name="Land M."/>
            <person name="Hauser L."/>
            <person name="Kyrpides N."/>
            <person name="Mikhailova N."/>
            <person name="Cozen A.E."/>
            <person name="Fitz-Gibbon S.T."/>
            <person name="House C.H."/>
            <person name="Saltikov C."/>
            <person name="Lowe T."/>
            <person name="Richardson P."/>
        </authorList>
    </citation>
    <scope>NUCLEOTIDE SEQUENCE [LARGE SCALE GENOMIC DNA]</scope>
    <source>
        <strain evidence="2">DSM 4184</strain>
    </source>
</reference>
<dbReference type="SUPFAM" id="SSF81593">
    <property type="entry name" value="Nucleotidyltransferase substrate binding subunit/domain"/>
    <property type="match status" value="1"/>
</dbReference>